<protein>
    <submittedName>
        <fullName evidence="2">Uncharacterized protein</fullName>
    </submittedName>
</protein>
<dbReference type="RefSeq" id="WP_203822252.1">
    <property type="nucleotide sequence ID" value="NZ_BAAABP010000039.1"/>
</dbReference>
<gene>
    <name evidence="2" type="ORF">Afe05nite_77510</name>
</gene>
<evidence type="ECO:0000256" key="1">
    <source>
        <dbReference type="SAM" id="MobiDB-lite"/>
    </source>
</evidence>
<dbReference type="AlphaFoldDB" id="A0A919J6T5"/>
<evidence type="ECO:0000313" key="2">
    <source>
        <dbReference type="EMBL" id="GIE15911.1"/>
    </source>
</evidence>
<sequence>MTDEQRVPAEYAFLLILRAEGRNISNSEMDELYHVRLVSPNYEKLNADGLVFTDKEKKPYRHRITEKGLAALRRPLPAEAGPGEERGAGAKRARGETKQLYWAAAVAQQRYIQNLRIDRDGAEPVDEEPVDLEGRVRETYAKLAGRAGAWVDLAALRPFFREVPKDELDKVLVHMLDASEVELEPDPLRGRVGPAQQEAAVRVNGEDRHKLAIGRP</sequence>
<feature type="region of interest" description="Disordered" evidence="1">
    <location>
        <begin position="186"/>
        <end position="216"/>
    </location>
</feature>
<name>A0A919J6T5_9ACTN</name>
<evidence type="ECO:0000313" key="3">
    <source>
        <dbReference type="Proteomes" id="UP000598174"/>
    </source>
</evidence>
<comment type="caution">
    <text evidence="2">The sequence shown here is derived from an EMBL/GenBank/DDBJ whole genome shotgun (WGS) entry which is preliminary data.</text>
</comment>
<dbReference type="EMBL" id="BOMM01000074">
    <property type="protein sequence ID" value="GIE15911.1"/>
    <property type="molecule type" value="Genomic_DNA"/>
</dbReference>
<reference evidence="2" key="1">
    <citation type="submission" date="2021-01" db="EMBL/GenBank/DDBJ databases">
        <title>Whole genome shotgun sequence of Actinoplanes ferrugineus NBRC 15555.</title>
        <authorList>
            <person name="Komaki H."/>
            <person name="Tamura T."/>
        </authorList>
    </citation>
    <scope>NUCLEOTIDE SEQUENCE</scope>
    <source>
        <strain evidence="2">NBRC 15555</strain>
    </source>
</reference>
<dbReference type="Proteomes" id="UP000598174">
    <property type="component" value="Unassembled WGS sequence"/>
</dbReference>
<organism evidence="2 3">
    <name type="scientific">Paractinoplanes ferrugineus</name>
    <dbReference type="NCBI Taxonomy" id="113564"/>
    <lineage>
        <taxon>Bacteria</taxon>
        <taxon>Bacillati</taxon>
        <taxon>Actinomycetota</taxon>
        <taxon>Actinomycetes</taxon>
        <taxon>Micromonosporales</taxon>
        <taxon>Micromonosporaceae</taxon>
        <taxon>Paractinoplanes</taxon>
    </lineage>
</organism>
<proteinExistence type="predicted"/>
<accession>A0A919J6T5</accession>
<keyword evidence="3" id="KW-1185">Reference proteome</keyword>